<evidence type="ECO:0000259" key="6">
    <source>
        <dbReference type="Pfam" id="PF05699"/>
    </source>
</evidence>
<keyword evidence="3" id="KW-0863">Zinc-finger</keyword>
<comment type="caution">
    <text evidence="7">The sequence shown here is derived from an EMBL/GenBank/DDBJ whole genome shotgun (WGS) entry which is preliminary data.</text>
</comment>
<dbReference type="AlphaFoldDB" id="A0A5N5FRJ7"/>
<keyword evidence="4" id="KW-0862">Zinc</keyword>
<dbReference type="OrthoDB" id="1937726at2759"/>
<dbReference type="Pfam" id="PF05699">
    <property type="entry name" value="Dimer_Tnp_hAT"/>
    <property type="match status" value="1"/>
</dbReference>
<feature type="domain" description="HAT C-terminal dimerisation" evidence="6">
    <location>
        <begin position="229"/>
        <end position="316"/>
    </location>
</feature>
<sequence>MDDVEINEAADSDSSASNSIPTFEYFHYNTREGMAKYITSTGQLSTPAENVRFEMFIKGCIQPNDDRLGFVCVTAHFIDSSWMLQKRITGFRMLEYPHSDCVIFQCMMDIFREYSIDDKVSAITFDNVIRNDAIVDMFRNALHHPNGVPFSDMKCLGHNLTVPLKADAKSVETLLHNLYKVYESEFAKRETEGEDEESEFHSIDYTKRLMARFHAKVRKKEEQKYGPAELHRYLGMNHCGTMSNQEYVNLDVLEWWKSCEGWFPRLAVMARDLLAPSVVAMAREFVFSSAGKQVLDQRRSMQSPTMLDCNFCLKDWEDAELRAQNWTDDMVEYFKDSNQSNVDESGMT</sequence>
<dbReference type="InterPro" id="IPR008906">
    <property type="entry name" value="HATC_C_dom"/>
</dbReference>
<gene>
    <name evidence="7" type="ORF">D8674_005214</name>
</gene>
<keyword evidence="2" id="KW-0479">Metal-binding</keyword>
<dbReference type="InterPro" id="IPR052035">
    <property type="entry name" value="ZnF_BED_domain_contain"/>
</dbReference>
<reference evidence="7 8" key="1">
    <citation type="submission" date="2019-09" db="EMBL/GenBank/DDBJ databases">
        <authorList>
            <person name="Ou C."/>
        </authorList>
    </citation>
    <scope>NUCLEOTIDE SEQUENCE [LARGE SCALE GENOMIC DNA]</scope>
    <source>
        <strain evidence="7">S2</strain>
        <tissue evidence="7">Leaf</tissue>
    </source>
</reference>
<organism evidence="7 8">
    <name type="scientific">Pyrus ussuriensis x Pyrus communis</name>
    <dbReference type="NCBI Taxonomy" id="2448454"/>
    <lineage>
        <taxon>Eukaryota</taxon>
        <taxon>Viridiplantae</taxon>
        <taxon>Streptophyta</taxon>
        <taxon>Embryophyta</taxon>
        <taxon>Tracheophyta</taxon>
        <taxon>Spermatophyta</taxon>
        <taxon>Magnoliopsida</taxon>
        <taxon>eudicotyledons</taxon>
        <taxon>Gunneridae</taxon>
        <taxon>Pentapetalae</taxon>
        <taxon>rosids</taxon>
        <taxon>fabids</taxon>
        <taxon>Rosales</taxon>
        <taxon>Rosaceae</taxon>
        <taxon>Amygdaloideae</taxon>
        <taxon>Maleae</taxon>
        <taxon>Pyrus</taxon>
    </lineage>
</organism>
<evidence type="ECO:0000256" key="1">
    <source>
        <dbReference type="ARBA" id="ARBA00004123"/>
    </source>
</evidence>
<evidence type="ECO:0000313" key="7">
    <source>
        <dbReference type="EMBL" id="KAB2605497.1"/>
    </source>
</evidence>
<keyword evidence="8" id="KW-1185">Reference proteome</keyword>
<dbReference type="InterPro" id="IPR012337">
    <property type="entry name" value="RNaseH-like_sf"/>
</dbReference>
<evidence type="ECO:0000256" key="2">
    <source>
        <dbReference type="ARBA" id="ARBA00022723"/>
    </source>
</evidence>
<comment type="subcellular location">
    <subcellularLocation>
        <location evidence="1">Nucleus</location>
    </subcellularLocation>
</comment>
<dbReference type="GO" id="GO:0005634">
    <property type="term" value="C:nucleus"/>
    <property type="evidence" value="ECO:0007669"/>
    <property type="project" value="UniProtKB-SubCell"/>
</dbReference>
<dbReference type="Proteomes" id="UP000327157">
    <property type="component" value="Chromosome 11"/>
</dbReference>
<keyword evidence="5" id="KW-0539">Nucleus</keyword>
<evidence type="ECO:0000256" key="5">
    <source>
        <dbReference type="ARBA" id="ARBA00023242"/>
    </source>
</evidence>
<dbReference type="PANTHER" id="PTHR46481:SF10">
    <property type="entry name" value="ZINC FINGER BED DOMAIN-CONTAINING PROTEIN 39"/>
    <property type="match status" value="1"/>
</dbReference>
<reference evidence="7 8" key="3">
    <citation type="submission" date="2019-11" db="EMBL/GenBank/DDBJ databases">
        <title>A de novo genome assembly of a pear dwarfing rootstock.</title>
        <authorList>
            <person name="Wang F."/>
            <person name="Wang J."/>
            <person name="Li S."/>
            <person name="Zhang Y."/>
            <person name="Fang M."/>
            <person name="Ma L."/>
            <person name="Zhao Y."/>
            <person name="Jiang S."/>
        </authorList>
    </citation>
    <scope>NUCLEOTIDE SEQUENCE [LARGE SCALE GENOMIC DNA]</scope>
    <source>
        <strain evidence="7">S2</strain>
        <tissue evidence="7">Leaf</tissue>
    </source>
</reference>
<proteinExistence type="predicted"/>
<name>A0A5N5FRJ7_9ROSA</name>
<dbReference type="GO" id="GO:0008270">
    <property type="term" value="F:zinc ion binding"/>
    <property type="evidence" value="ECO:0007669"/>
    <property type="project" value="UniProtKB-KW"/>
</dbReference>
<evidence type="ECO:0000313" key="8">
    <source>
        <dbReference type="Proteomes" id="UP000327157"/>
    </source>
</evidence>
<protein>
    <submittedName>
        <fullName evidence="7">Zinc finger BED domain-containing protein RICESLEEPER 2-like</fullName>
    </submittedName>
</protein>
<reference evidence="8" key="2">
    <citation type="submission" date="2019-10" db="EMBL/GenBank/DDBJ databases">
        <title>A de novo genome assembly of a pear dwarfing rootstock.</title>
        <authorList>
            <person name="Wang F."/>
            <person name="Wang J."/>
            <person name="Li S."/>
            <person name="Zhang Y."/>
            <person name="Fang M."/>
            <person name="Ma L."/>
            <person name="Zhao Y."/>
            <person name="Jiang S."/>
        </authorList>
    </citation>
    <scope>NUCLEOTIDE SEQUENCE [LARGE SCALE GENOMIC DNA]</scope>
</reference>
<dbReference type="SUPFAM" id="SSF53098">
    <property type="entry name" value="Ribonuclease H-like"/>
    <property type="match status" value="1"/>
</dbReference>
<evidence type="ECO:0000256" key="3">
    <source>
        <dbReference type="ARBA" id="ARBA00022771"/>
    </source>
</evidence>
<dbReference type="EMBL" id="SMOL01000559">
    <property type="protein sequence ID" value="KAB2605497.1"/>
    <property type="molecule type" value="Genomic_DNA"/>
</dbReference>
<dbReference type="PANTHER" id="PTHR46481">
    <property type="entry name" value="ZINC FINGER BED DOMAIN-CONTAINING PROTEIN 4"/>
    <property type="match status" value="1"/>
</dbReference>
<dbReference type="GO" id="GO:0046983">
    <property type="term" value="F:protein dimerization activity"/>
    <property type="evidence" value="ECO:0007669"/>
    <property type="project" value="InterPro"/>
</dbReference>
<accession>A0A5N5FRJ7</accession>
<evidence type="ECO:0000256" key="4">
    <source>
        <dbReference type="ARBA" id="ARBA00022833"/>
    </source>
</evidence>